<sequence>MRLLYRFSLLFLLLFAPLFACQNRLFNLSLQDYPIKIGEVLNEFSSECHFSVVWDEIAIESRLNQNLSMINFKDKDLNFIFELLFNAANLHYSFEKDILRLKINETKTFKINYLSTNRQGISNTSVSINNEERQSNYNTQRDEDNLSKSGINIKSEDGFNFWETIETEILTMINAKAEEGRVIINRGAGLVSVKGDRKSLQKVESYIQNLHERLQQQVLIDVHILSVAHKNAQTLGINWESLYDLQNLVIPPFSESASLGGKGEMGNVSGLNLIGGDSGRSLHYGLNIFSQGVSLTRIVEFLKTYGEVQSISNPKVLTLNNQPAMISVGDILRYKKSNIYQNTNAQTTLTNTDNEYPSIFAGVLLDITPLVFGEEIMLKINPSITKTKDNKSEIPSNAFDTPPNLTTNQLSSIVKVKNNQKIILGGLISQNTMNQQNKVPLLGDIPLLKLLFSYSQEVQNTEEIIFIIEPKIITDNVLSLESLGYRLIDEEKINRNNKE</sequence>
<proteinExistence type="predicted"/>
<dbReference type="AlphaFoldDB" id="A0A3D8IB65"/>
<dbReference type="GO" id="GO:0009297">
    <property type="term" value="P:pilus assembly"/>
    <property type="evidence" value="ECO:0007669"/>
    <property type="project" value="InterPro"/>
</dbReference>
<protein>
    <submittedName>
        <fullName evidence="7">Pilus (MSHA type) biogenesis protein MshL</fullName>
    </submittedName>
</protein>
<dbReference type="InterPro" id="IPR011514">
    <property type="entry name" value="Secretin_N_2"/>
</dbReference>
<dbReference type="GeneID" id="82536075"/>
<dbReference type="PRINTS" id="PR00811">
    <property type="entry name" value="BCTERIALGSPD"/>
</dbReference>
<organism evidence="7 8">
    <name type="scientific">Helicobacter ganmani</name>
    <dbReference type="NCBI Taxonomy" id="60246"/>
    <lineage>
        <taxon>Bacteria</taxon>
        <taxon>Pseudomonadati</taxon>
        <taxon>Campylobacterota</taxon>
        <taxon>Epsilonproteobacteria</taxon>
        <taxon>Campylobacterales</taxon>
        <taxon>Helicobacteraceae</taxon>
        <taxon>Helicobacter</taxon>
    </lineage>
</organism>
<gene>
    <name evidence="7" type="ORF">CQA43_07220</name>
</gene>
<dbReference type="Proteomes" id="UP000256650">
    <property type="component" value="Unassembled WGS sequence"/>
</dbReference>
<dbReference type="PANTHER" id="PTHR30332">
    <property type="entry name" value="PROBABLE GENERAL SECRETION PATHWAY PROTEIN D"/>
    <property type="match status" value="1"/>
</dbReference>
<feature type="domain" description="Type II/III secretion system secretin-like" evidence="5">
    <location>
        <begin position="302"/>
        <end position="473"/>
    </location>
</feature>
<dbReference type="NCBIfam" id="TIGR02519">
    <property type="entry name" value="pilus_MshL"/>
    <property type="match status" value="1"/>
</dbReference>
<evidence type="ECO:0000259" key="5">
    <source>
        <dbReference type="Pfam" id="PF00263"/>
    </source>
</evidence>
<dbReference type="EMBL" id="NXLS01000007">
    <property type="protein sequence ID" value="RDU62372.1"/>
    <property type="molecule type" value="Genomic_DNA"/>
</dbReference>
<evidence type="ECO:0000313" key="8">
    <source>
        <dbReference type="Proteomes" id="UP000256650"/>
    </source>
</evidence>
<dbReference type="GO" id="GO:0015627">
    <property type="term" value="C:type II protein secretion system complex"/>
    <property type="evidence" value="ECO:0007669"/>
    <property type="project" value="TreeGrafter"/>
</dbReference>
<dbReference type="RefSeq" id="WP_115551938.1">
    <property type="nucleotide sequence ID" value="NZ_CAPHNE010000005.1"/>
</dbReference>
<evidence type="ECO:0000259" key="6">
    <source>
        <dbReference type="Pfam" id="PF07655"/>
    </source>
</evidence>
<dbReference type="InterPro" id="IPR001775">
    <property type="entry name" value="GspD/PilQ"/>
</dbReference>
<dbReference type="InterPro" id="IPR004846">
    <property type="entry name" value="T2SS/T3SS_dom"/>
</dbReference>
<dbReference type="Pfam" id="PF00263">
    <property type="entry name" value="Secretin"/>
    <property type="match status" value="1"/>
</dbReference>
<dbReference type="GO" id="GO:0019867">
    <property type="term" value="C:outer membrane"/>
    <property type="evidence" value="ECO:0007669"/>
    <property type="project" value="InterPro"/>
</dbReference>
<dbReference type="OrthoDB" id="9775455at2"/>
<keyword evidence="2" id="KW-0732">Signal</keyword>
<evidence type="ECO:0000256" key="4">
    <source>
        <dbReference type="SAM" id="MobiDB-lite"/>
    </source>
</evidence>
<evidence type="ECO:0000256" key="3">
    <source>
        <dbReference type="ARBA" id="ARBA00023136"/>
    </source>
</evidence>
<evidence type="ECO:0000313" key="7">
    <source>
        <dbReference type="EMBL" id="RDU62372.1"/>
    </source>
</evidence>
<dbReference type="GO" id="GO:0009306">
    <property type="term" value="P:protein secretion"/>
    <property type="evidence" value="ECO:0007669"/>
    <property type="project" value="InterPro"/>
</dbReference>
<dbReference type="InterPro" id="IPR013358">
    <property type="entry name" value="Pilus_biogenesis_MshL"/>
</dbReference>
<dbReference type="InterPro" id="IPR050810">
    <property type="entry name" value="Bact_Secretion_Sys_Channel"/>
</dbReference>
<comment type="subcellular location">
    <subcellularLocation>
        <location evidence="1">Membrane</location>
    </subcellularLocation>
</comment>
<accession>A0A3D8IB65</accession>
<dbReference type="Pfam" id="PF07655">
    <property type="entry name" value="Secretin_N_2"/>
    <property type="match status" value="1"/>
</dbReference>
<feature type="domain" description="Secretin N-terminal" evidence="6">
    <location>
        <begin position="106"/>
        <end position="186"/>
    </location>
</feature>
<feature type="compositionally biased region" description="Basic and acidic residues" evidence="4">
    <location>
        <begin position="130"/>
        <end position="145"/>
    </location>
</feature>
<evidence type="ECO:0000256" key="1">
    <source>
        <dbReference type="ARBA" id="ARBA00004370"/>
    </source>
</evidence>
<comment type="caution">
    <text evidence="7">The sequence shown here is derived from an EMBL/GenBank/DDBJ whole genome shotgun (WGS) entry which is preliminary data.</text>
</comment>
<reference evidence="7 8" key="1">
    <citation type="submission" date="2018-04" db="EMBL/GenBank/DDBJ databases">
        <title>Novel Campyloabacter and Helicobacter Species and Strains.</title>
        <authorList>
            <person name="Mannion A.J."/>
            <person name="Shen Z."/>
            <person name="Fox J.G."/>
        </authorList>
    </citation>
    <scope>NUCLEOTIDE SEQUENCE [LARGE SCALE GENOMIC DNA]</scope>
    <source>
        <strain evidence="7 8">MIT 99-5101</strain>
    </source>
</reference>
<keyword evidence="3" id="KW-0472">Membrane</keyword>
<keyword evidence="8" id="KW-1185">Reference proteome</keyword>
<feature type="region of interest" description="Disordered" evidence="4">
    <location>
        <begin position="125"/>
        <end position="145"/>
    </location>
</feature>
<dbReference type="PANTHER" id="PTHR30332:SF24">
    <property type="entry name" value="SECRETIN GSPD-RELATED"/>
    <property type="match status" value="1"/>
</dbReference>
<name>A0A3D8IB65_9HELI</name>
<evidence type="ECO:0000256" key="2">
    <source>
        <dbReference type="ARBA" id="ARBA00022729"/>
    </source>
</evidence>